<feature type="compositionally biased region" description="Basic and acidic residues" evidence="5">
    <location>
        <begin position="472"/>
        <end position="500"/>
    </location>
</feature>
<feature type="compositionally biased region" description="Low complexity" evidence="5">
    <location>
        <begin position="391"/>
        <end position="404"/>
    </location>
</feature>
<evidence type="ECO:0000256" key="3">
    <source>
        <dbReference type="ARBA" id="ARBA00022614"/>
    </source>
</evidence>
<reference evidence="6 7" key="1">
    <citation type="submission" date="2023-10" db="EMBL/GenBank/DDBJ databases">
        <authorList>
            <person name="Maclean D."/>
            <person name="Macfadyen A."/>
        </authorList>
    </citation>
    <scope>NUCLEOTIDE SEQUENCE [LARGE SCALE GENOMIC DNA]</scope>
</reference>
<keyword evidence="7" id="KW-1185">Reference proteome</keyword>
<evidence type="ECO:0000256" key="2">
    <source>
        <dbReference type="ARBA" id="ARBA00022490"/>
    </source>
</evidence>
<keyword evidence="2" id="KW-0963">Cytoplasm</keyword>
<keyword evidence="3" id="KW-0433">Leucine-rich repeat</keyword>
<organism evidence="6 7">
    <name type="scientific">Coccomyxa viridis</name>
    <dbReference type="NCBI Taxonomy" id="1274662"/>
    <lineage>
        <taxon>Eukaryota</taxon>
        <taxon>Viridiplantae</taxon>
        <taxon>Chlorophyta</taxon>
        <taxon>core chlorophytes</taxon>
        <taxon>Trebouxiophyceae</taxon>
        <taxon>Trebouxiophyceae incertae sedis</taxon>
        <taxon>Coccomyxaceae</taxon>
        <taxon>Coccomyxa</taxon>
    </lineage>
</organism>
<evidence type="ECO:0000313" key="6">
    <source>
        <dbReference type="EMBL" id="CAK0783551.1"/>
    </source>
</evidence>
<dbReference type="Proteomes" id="UP001314263">
    <property type="component" value="Unassembled WGS sequence"/>
</dbReference>
<evidence type="ECO:0000313" key="7">
    <source>
        <dbReference type="Proteomes" id="UP001314263"/>
    </source>
</evidence>
<dbReference type="SUPFAM" id="SSF52058">
    <property type="entry name" value="L domain-like"/>
    <property type="match status" value="1"/>
</dbReference>
<evidence type="ECO:0000256" key="4">
    <source>
        <dbReference type="ARBA" id="ARBA00022737"/>
    </source>
</evidence>
<evidence type="ECO:0000256" key="5">
    <source>
        <dbReference type="SAM" id="MobiDB-lite"/>
    </source>
</evidence>
<dbReference type="PANTHER" id="PTHR15454:SF69">
    <property type="entry name" value="SERINE_THREONINE-PROTEIN KINASE 11-INTERACTING PROTEIN"/>
    <property type="match status" value="1"/>
</dbReference>
<dbReference type="EMBL" id="CAUYUE010000008">
    <property type="protein sequence ID" value="CAK0783551.1"/>
    <property type="molecule type" value="Genomic_DNA"/>
</dbReference>
<sequence length="573" mass="62897">MLTPYSPSGEEFLAALTAYFDKYGPQLMSGTMALRLQPRALDFISARFEELIQLMELRQRAPVEFLRHCAADLQDFKVLERLHHALQRVKRVRIQSFSSKLRDPTRLNVSCLQSLTQLELVGCDLSTSAWLGLEMVQPRLRALTCRDSLEELWHLLAPSLRRNGNHGAESAPAWLQLTSLRCPRNSIPTMDASLMTLPALRSCDLSGNVISIVQGLRGCSSLTELILSSNRIESVAQIGLCAGPLKRLVLQGNVLRSTKGIQLLPHLEELDLRCNLIASIHEVVRLSGMAALRLLWLADNPLALSQLYRIDVLACFPEDQQLLLDGTRHSSAEQQTASLRAQSNAPPESWRVLERFVNQEQHFRPWGSPLPETLPLAEDMWRPPSARGESSEGAPSEHASSSSRSRGKRAPARRIVEFSLAAVPLERDSSASQSHEGGGPSSPPPFAEASRSRREETALRIRKAGAQSLSSHGEDTKYYDVGDRRRSPPRYERSILERLHGGALEESSAARAADTGWDDDAESQSSSASSTAGSDGSVSPELQRTASLLISRSLSLGGALLGSASLKPQPKPP</sequence>
<name>A0AAV1I9J8_9CHLO</name>
<dbReference type="PANTHER" id="PTHR15454">
    <property type="entry name" value="NISCHARIN RELATED"/>
    <property type="match status" value="1"/>
</dbReference>
<dbReference type="InterPro" id="IPR032675">
    <property type="entry name" value="LRR_dom_sf"/>
</dbReference>
<feature type="region of interest" description="Disordered" evidence="5">
    <location>
        <begin position="367"/>
        <end position="544"/>
    </location>
</feature>
<evidence type="ECO:0000256" key="1">
    <source>
        <dbReference type="ARBA" id="ARBA00004430"/>
    </source>
</evidence>
<dbReference type="Gene3D" id="3.80.10.10">
    <property type="entry name" value="Ribonuclease Inhibitor"/>
    <property type="match status" value="2"/>
</dbReference>
<accession>A0AAV1I9J8</accession>
<feature type="compositionally biased region" description="Low complexity" evidence="5">
    <location>
        <begin position="523"/>
        <end position="539"/>
    </location>
</feature>
<gene>
    <name evidence="6" type="ORF">CVIRNUC_006750</name>
</gene>
<dbReference type="GO" id="GO:0005930">
    <property type="term" value="C:axoneme"/>
    <property type="evidence" value="ECO:0007669"/>
    <property type="project" value="UniProtKB-SubCell"/>
</dbReference>
<dbReference type="AlphaFoldDB" id="A0AAV1I9J8"/>
<dbReference type="PROSITE" id="PS51450">
    <property type="entry name" value="LRR"/>
    <property type="match status" value="2"/>
</dbReference>
<proteinExistence type="predicted"/>
<comment type="caution">
    <text evidence="6">The sequence shown here is derived from an EMBL/GenBank/DDBJ whole genome shotgun (WGS) entry which is preliminary data.</text>
</comment>
<keyword evidence="4" id="KW-0677">Repeat</keyword>
<dbReference type="InterPro" id="IPR001611">
    <property type="entry name" value="Leu-rich_rpt"/>
</dbReference>
<comment type="subcellular location">
    <subcellularLocation>
        <location evidence="1">Cytoplasm</location>
        <location evidence="1">Cytoskeleton</location>
        <location evidence="1">Cilium axoneme</location>
    </subcellularLocation>
</comment>
<protein>
    <submittedName>
        <fullName evidence="6">Uncharacterized protein</fullName>
    </submittedName>
</protein>
<feature type="compositionally biased region" description="Basic and acidic residues" evidence="5">
    <location>
        <begin position="450"/>
        <end position="459"/>
    </location>
</feature>